<organism evidence="2 3">
    <name type="scientific">Neiella litorisoli</name>
    <dbReference type="NCBI Taxonomy" id="2771431"/>
    <lineage>
        <taxon>Bacteria</taxon>
        <taxon>Pseudomonadati</taxon>
        <taxon>Pseudomonadota</taxon>
        <taxon>Gammaproteobacteria</taxon>
        <taxon>Alteromonadales</taxon>
        <taxon>Echinimonadaceae</taxon>
        <taxon>Neiella</taxon>
    </lineage>
</organism>
<dbReference type="Proteomes" id="UP000638014">
    <property type="component" value="Unassembled WGS sequence"/>
</dbReference>
<dbReference type="PROSITE" id="PS51257">
    <property type="entry name" value="PROKAR_LIPOPROTEIN"/>
    <property type="match status" value="1"/>
</dbReference>
<gene>
    <name evidence="2" type="ORF">IC617_00585</name>
</gene>
<evidence type="ECO:0008006" key="4">
    <source>
        <dbReference type="Google" id="ProtNLM"/>
    </source>
</evidence>
<sequence length="141" mass="15051">MSFQEKSAWVMLVALSCSVIFYVVSLFNLTINSGALPSPSAPALLGLAIVTVVIAIAGHIIAAVLNPKEANAPADERERLIVQKAGHLSSHVLAVGVVLALLSFLLIQDGQILFYGCFASLVLSHLAEYALHIVFNRRSLN</sequence>
<feature type="transmembrane region" description="Helical" evidence="1">
    <location>
        <begin position="112"/>
        <end position="135"/>
    </location>
</feature>
<feature type="transmembrane region" description="Helical" evidence="1">
    <location>
        <begin position="43"/>
        <end position="65"/>
    </location>
</feature>
<reference evidence="2" key="1">
    <citation type="submission" date="2020-09" db="EMBL/GenBank/DDBJ databases">
        <title>A novel bacterium of genus Neiella, isolated from South China Sea.</title>
        <authorList>
            <person name="Huang H."/>
            <person name="Mo K."/>
            <person name="Hu Y."/>
        </authorList>
    </citation>
    <scope>NUCLEOTIDE SEQUENCE</scope>
    <source>
        <strain evidence="2">HB171785</strain>
    </source>
</reference>
<comment type="caution">
    <text evidence="2">The sequence shown here is derived from an EMBL/GenBank/DDBJ whole genome shotgun (WGS) entry which is preliminary data.</text>
</comment>
<accession>A0A8J6QTE9</accession>
<keyword evidence="1" id="KW-1133">Transmembrane helix</keyword>
<dbReference type="EMBL" id="JACXAF010000001">
    <property type="protein sequence ID" value="MBD1387913.1"/>
    <property type="molecule type" value="Genomic_DNA"/>
</dbReference>
<dbReference type="RefSeq" id="WP_191143042.1">
    <property type="nucleotide sequence ID" value="NZ_JACXAF010000001.1"/>
</dbReference>
<keyword evidence="3" id="KW-1185">Reference proteome</keyword>
<feature type="transmembrane region" description="Helical" evidence="1">
    <location>
        <begin position="85"/>
        <end position="106"/>
    </location>
</feature>
<proteinExistence type="predicted"/>
<name>A0A8J6QTE9_9GAMM</name>
<evidence type="ECO:0000256" key="1">
    <source>
        <dbReference type="SAM" id="Phobius"/>
    </source>
</evidence>
<feature type="transmembrane region" description="Helical" evidence="1">
    <location>
        <begin position="7"/>
        <end position="31"/>
    </location>
</feature>
<evidence type="ECO:0000313" key="3">
    <source>
        <dbReference type="Proteomes" id="UP000638014"/>
    </source>
</evidence>
<keyword evidence="1" id="KW-0472">Membrane</keyword>
<protein>
    <recommendedName>
        <fullName evidence="4">DUF2178 domain-containing protein</fullName>
    </recommendedName>
</protein>
<keyword evidence="1" id="KW-0812">Transmembrane</keyword>
<evidence type="ECO:0000313" key="2">
    <source>
        <dbReference type="EMBL" id="MBD1387913.1"/>
    </source>
</evidence>
<dbReference type="AlphaFoldDB" id="A0A8J6QTE9"/>